<dbReference type="GeneID" id="114244224"/>
<evidence type="ECO:0000313" key="10">
    <source>
        <dbReference type="Proteomes" id="UP000504629"/>
    </source>
</evidence>
<dbReference type="NCBIfam" id="NF000658">
    <property type="entry name" value="PRK00029.1"/>
    <property type="match status" value="1"/>
</dbReference>
<evidence type="ECO:0000256" key="7">
    <source>
        <dbReference type="ARBA" id="ARBA00022840"/>
    </source>
</evidence>
<dbReference type="GO" id="GO:0016779">
    <property type="term" value="F:nucleotidyltransferase activity"/>
    <property type="evidence" value="ECO:0007669"/>
    <property type="project" value="UniProtKB-KW"/>
</dbReference>
<protein>
    <recommendedName>
        <fullName evidence="9">Selenoprotein O</fullName>
    </recommendedName>
</protein>
<evidence type="ECO:0000256" key="1">
    <source>
        <dbReference type="ARBA" id="ARBA00001946"/>
    </source>
</evidence>
<evidence type="ECO:0000256" key="2">
    <source>
        <dbReference type="ARBA" id="ARBA00009747"/>
    </source>
</evidence>
<gene>
    <name evidence="11" type="primary">LOC114244224</name>
</gene>
<dbReference type="RefSeq" id="XP_028031779.1">
    <property type="nucleotide sequence ID" value="XM_028175978.1"/>
</dbReference>
<evidence type="ECO:0000256" key="6">
    <source>
        <dbReference type="ARBA" id="ARBA00022741"/>
    </source>
</evidence>
<keyword evidence="6" id="KW-0547">Nucleotide-binding</keyword>
<dbReference type="GO" id="GO:0005524">
    <property type="term" value="F:ATP binding"/>
    <property type="evidence" value="ECO:0007669"/>
    <property type="project" value="UniProtKB-KW"/>
</dbReference>
<evidence type="ECO:0000313" key="11">
    <source>
        <dbReference type="RefSeq" id="XP_028031779.1"/>
    </source>
</evidence>
<reference evidence="11" key="1">
    <citation type="submission" date="2025-08" db="UniProtKB">
        <authorList>
            <consortium name="RefSeq"/>
        </authorList>
    </citation>
    <scope>IDENTIFICATION</scope>
    <source>
        <tissue evidence="11">Silk gland</tissue>
    </source>
</reference>
<keyword evidence="5" id="KW-0479">Metal-binding</keyword>
<keyword evidence="8" id="KW-0460">Magnesium</keyword>
<dbReference type="Pfam" id="PF02696">
    <property type="entry name" value="SelO"/>
    <property type="match status" value="1"/>
</dbReference>
<comment type="similarity">
    <text evidence="2">Belongs to the SELO family.</text>
</comment>
<evidence type="ECO:0000256" key="9">
    <source>
        <dbReference type="ARBA" id="ARBA00031547"/>
    </source>
</evidence>
<dbReference type="Proteomes" id="UP000504629">
    <property type="component" value="Unplaced"/>
</dbReference>
<dbReference type="InterPro" id="IPR003846">
    <property type="entry name" value="SelO"/>
</dbReference>
<evidence type="ECO:0000256" key="8">
    <source>
        <dbReference type="ARBA" id="ARBA00022842"/>
    </source>
</evidence>
<dbReference type="KEGG" id="bman:114244224"/>
<keyword evidence="4" id="KW-0548">Nucleotidyltransferase</keyword>
<dbReference type="AlphaFoldDB" id="A0A6J2JUA5"/>
<dbReference type="OrthoDB" id="10254721at2759"/>
<keyword evidence="3" id="KW-0808">Transferase</keyword>
<sequence length="540" mass="61383">MKMEGEATALKRTLAEWKFSQYPKYILLPIDENNEQISSNVKNVVFSEATPIPLENNVRLVCVSVDALANILDMDPDVSNREEFVEFVSGRKLPYGALPIAHRYGGHQYGLWAGQLGDGRAHIIGEYVNSRNERWQLQLKGSGPTPYSRMRDGRLVLRAAIREMVVSEACHYLGVPTTRAAAVIVSDEAVVRDMYYSGCPRRESAAVVLRLAKCWFRFGSLEVLSRAGELTVLRQLTDFIIKEHFPDIHLSDENRFIRLFSDIAHRTLDMVAKWQGLGFTHGLLNTDNMSILGITMDYGPFGFVDSYDSGFVANCSDGEGKYALAKQPDVVVWNIGQLANALKPLLTSSQQVHMLHILKTLDTYCKNKILETFLMKIGLKEERWGDEQLVEKLLDMMQQTGADFTATFRQLAELEPSELVSEVKISEKWSLKRLSSHASWGCWLDQYRERLDKEAVDASSVGMFEDERRRRMLSVNPIYVPRNWILHEAIVDAEKDDFGKVQFLLEVIRRPYDINPEAELRGFSAQPPQWAYALKISCST</sequence>
<dbReference type="GO" id="GO:0046872">
    <property type="term" value="F:metal ion binding"/>
    <property type="evidence" value="ECO:0007669"/>
    <property type="project" value="UniProtKB-KW"/>
</dbReference>
<proteinExistence type="inferred from homology"/>
<dbReference type="HAMAP" id="MF_00692">
    <property type="entry name" value="SelO"/>
    <property type="match status" value="1"/>
</dbReference>
<accession>A0A6J2JUA5</accession>
<organism evidence="10 11">
    <name type="scientific">Bombyx mandarina</name>
    <name type="common">Wild silk moth</name>
    <name type="synonym">Wild silkworm</name>
    <dbReference type="NCBI Taxonomy" id="7092"/>
    <lineage>
        <taxon>Eukaryota</taxon>
        <taxon>Metazoa</taxon>
        <taxon>Ecdysozoa</taxon>
        <taxon>Arthropoda</taxon>
        <taxon>Hexapoda</taxon>
        <taxon>Insecta</taxon>
        <taxon>Pterygota</taxon>
        <taxon>Neoptera</taxon>
        <taxon>Endopterygota</taxon>
        <taxon>Lepidoptera</taxon>
        <taxon>Glossata</taxon>
        <taxon>Ditrysia</taxon>
        <taxon>Bombycoidea</taxon>
        <taxon>Bombycidae</taxon>
        <taxon>Bombycinae</taxon>
        <taxon>Bombyx</taxon>
    </lineage>
</organism>
<name>A0A6J2JUA5_BOMMA</name>
<keyword evidence="10" id="KW-1185">Reference proteome</keyword>
<evidence type="ECO:0000256" key="4">
    <source>
        <dbReference type="ARBA" id="ARBA00022695"/>
    </source>
</evidence>
<evidence type="ECO:0000256" key="5">
    <source>
        <dbReference type="ARBA" id="ARBA00022723"/>
    </source>
</evidence>
<evidence type="ECO:0000256" key="3">
    <source>
        <dbReference type="ARBA" id="ARBA00022679"/>
    </source>
</evidence>
<dbReference type="PANTHER" id="PTHR12153:SF18">
    <property type="entry name" value="SELENOPROTEIN O"/>
    <property type="match status" value="1"/>
</dbReference>
<comment type="cofactor">
    <cofactor evidence="1">
        <name>Mg(2+)</name>
        <dbReference type="ChEBI" id="CHEBI:18420"/>
    </cofactor>
</comment>
<keyword evidence="7" id="KW-0067">ATP-binding</keyword>
<dbReference type="PANTHER" id="PTHR12153">
    <property type="entry name" value="SELENOPROTEIN O"/>
    <property type="match status" value="1"/>
</dbReference>